<gene>
    <name evidence="1" type="ORF">FHP89_01980</name>
</gene>
<evidence type="ECO:0000313" key="1">
    <source>
        <dbReference type="EMBL" id="TVO79544.1"/>
    </source>
</evidence>
<proteinExistence type="predicted"/>
<reference evidence="1 2" key="1">
    <citation type="submission" date="2019-07" db="EMBL/GenBank/DDBJ databases">
        <title>The pathways for chlorine oxyanion respiration interact through the shared metabolite chlorate.</title>
        <authorList>
            <person name="Barnum T.P."/>
            <person name="Cheng Y."/>
            <person name="Hill K.A."/>
            <person name="Lucas L.N."/>
            <person name="Carlson H.K."/>
            <person name="Coates J.D."/>
        </authorList>
    </citation>
    <scope>NUCLEOTIDE SEQUENCE [LARGE SCALE GENOMIC DNA]</scope>
    <source>
        <strain evidence="1 2">SFB-1</strain>
    </source>
</reference>
<sequence>MISNHTDDAHNIVVHYDTEATEPATRFIVWVEGNDRHVVAEDGELPASTWARVLEQVQDMRRSLAEAEQRDPAWKNPAFIRGNPHRQAHVYAGIEPTREQVAAHMRKWIIWSLWQLSNPYRNDNAMERIAALGALAELYGLHQPQTVYFTVPTLEQLNAEIARREAL</sequence>
<comment type="caution">
    <text evidence="1">The sequence shown here is derived from an EMBL/GenBank/DDBJ whole genome shotgun (WGS) entry which is preliminary data.</text>
</comment>
<dbReference type="EMBL" id="VMNI01000002">
    <property type="protein sequence ID" value="TVO79544.1"/>
    <property type="molecule type" value="Genomic_DNA"/>
</dbReference>
<organism evidence="1 2">
    <name type="scientific">Denitromonas halophila</name>
    <dbReference type="NCBI Taxonomy" id="1629404"/>
    <lineage>
        <taxon>Bacteria</taxon>
        <taxon>Pseudomonadati</taxon>
        <taxon>Pseudomonadota</taxon>
        <taxon>Betaproteobacteria</taxon>
        <taxon>Rhodocyclales</taxon>
        <taxon>Zoogloeaceae</taxon>
        <taxon>Denitromonas</taxon>
    </lineage>
</organism>
<dbReference type="AlphaFoldDB" id="A0A557RLA4"/>
<accession>A0A557RLA4</accession>
<dbReference type="Proteomes" id="UP000318349">
    <property type="component" value="Unassembled WGS sequence"/>
</dbReference>
<name>A0A557RLA4_9RHOO</name>
<protein>
    <submittedName>
        <fullName evidence="1">Uncharacterized protein</fullName>
    </submittedName>
</protein>
<evidence type="ECO:0000313" key="2">
    <source>
        <dbReference type="Proteomes" id="UP000318349"/>
    </source>
</evidence>